<comment type="caution">
    <text evidence="1">The sequence shown here is derived from an EMBL/GenBank/DDBJ whole genome shotgun (WGS) entry which is preliminary data.</text>
</comment>
<dbReference type="Gene3D" id="3.90.79.10">
    <property type="entry name" value="Nucleoside Triphosphate Pyrophosphohydrolase"/>
    <property type="match status" value="1"/>
</dbReference>
<sequence>MIAHRLLWVRERPHGHEDGEPIHRVEITFLCTMTGSTALTGGSIEDQHQVGLEWVPMERVSTLATLSHDYRERIAALADPRIGGAAYLGYHD</sequence>
<evidence type="ECO:0000313" key="1">
    <source>
        <dbReference type="EMBL" id="GAA2597480.1"/>
    </source>
</evidence>
<accession>A0ABP6C719</accession>
<dbReference type="Proteomes" id="UP001501447">
    <property type="component" value="Unassembled WGS sequence"/>
</dbReference>
<evidence type="ECO:0000313" key="2">
    <source>
        <dbReference type="Proteomes" id="UP001501447"/>
    </source>
</evidence>
<reference evidence="2" key="1">
    <citation type="journal article" date="2019" name="Int. J. Syst. Evol. Microbiol.">
        <title>The Global Catalogue of Microorganisms (GCM) 10K type strain sequencing project: providing services to taxonomists for standard genome sequencing and annotation.</title>
        <authorList>
            <consortium name="The Broad Institute Genomics Platform"/>
            <consortium name="The Broad Institute Genome Sequencing Center for Infectious Disease"/>
            <person name="Wu L."/>
            <person name="Ma J."/>
        </authorList>
    </citation>
    <scope>NUCLEOTIDE SEQUENCE [LARGE SCALE GENOMIC DNA]</scope>
    <source>
        <strain evidence="2">JCM 16373</strain>
    </source>
</reference>
<evidence type="ECO:0008006" key="3">
    <source>
        <dbReference type="Google" id="ProtNLM"/>
    </source>
</evidence>
<dbReference type="EMBL" id="BAAARJ010000002">
    <property type="protein sequence ID" value="GAA2597480.1"/>
    <property type="molecule type" value="Genomic_DNA"/>
</dbReference>
<protein>
    <recommendedName>
        <fullName evidence="3">NUDIX hydrolase</fullName>
    </recommendedName>
</protein>
<proteinExistence type="predicted"/>
<name>A0ABP6C719_9ACTN</name>
<gene>
    <name evidence="1" type="ORF">GCM10009863_08690</name>
</gene>
<organism evidence="1 2">
    <name type="scientific">Streptomyces axinellae</name>
    <dbReference type="NCBI Taxonomy" id="552788"/>
    <lineage>
        <taxon>Bacteria</taxon>
        <taxon>Bacillati</taxon>
        <taxon>Actinomycetota</taxon>
        <taxon>Actinomycetes</taxon>
        <taxon>Kitasatosporales</taxon>
        <taxon>Streptomycetaceae</taxon>
        <taxon>Streptomyces</taxon>
    </lineage>
</organism>
<keyword evidence="2" id="KW-1185">Reference proteome</keyword>